<dbReference type="GO" id="GO:0005929">
    <property type="term" value="C:cilium"/>
    <property type="evidence" value="ECO:0000318"/>
    <property type="project" value="GO_Central"/>
</dbReference>
<evidence type="ECO:0000256" key="9">
    <source>
        <dbReference type="SAM" id="Coils"/>
    </source>
</evidence>
<proteinExistence type="inferred from homology"/>
<accession>A0A1Y1HK05</accession>
<feature type="region of interest" description="Disordered" evidence="10">
    <location>
        <begin position="1"/>
        <end position="46"/>
    </location>
</feature>
<evidence type="ECO:0000313" key="11">
    <source>
        <dbReference type="EMBL" id="GAQ78880.1"/>
    </source>
</evidence>
<sequence>MSMAAVHYRQPSGNGSETQLTSQSRVTANRRRYREPNEATEGGPYPIPMNIMYDRRVVRGSNYAPQLLPPMSPPEEATSENRPAKVTKRKSSTKLSKPGTPDPVLGRKHIDIQTDLYLEELTDRMPEASVDTQTDAFMDRPQTPLYVPQKSGVDVETQIMEGDLFNFDFEVEPILEVLIGKTLEQSLMEVMEEEELAAMRAHQEHFEAVRNAELIATQRMEAAEQRKLAEKARRLEQERARALAQKAAQEKVAAQTFARDYLGGLIAGVFQGLTNEGVFYDPVEREIETQFMPFLHDAVAQELRKTELARATVRALIESAVQSYAEKQRIAEEERAQEMAAEALRRAEEEQRMLAEAQAKAEAEEARASALLKALTEKGDLTEEARQEAQDEMAAEGKTGSAALLQYLIQKGVVSEESVSEVEHGPSSAETTATDEPADG</sequence>
<keyword evidence="6" id="KW-0969">Cilium</keyword>
<comment type="similarity">
    <text evidence="2">Belongs to the flagellar radial spoke RSP3 family.</text>
</comment>
<feature type="coiled-coil region" evidence="9">
    <location>
        <begin position="330"/>
        <end position="392"/>
    </location>
</feature>
<evidence type="ECO:0008006" key="13">
    <source>
        <dbReference type="Google" id="ProtNLM"/>
    </source>
</evidence>
<feature type="coiled-coil region" evidence="9">
    <location>
        <begin position="221"/>
        <end position="252"/>
    </location>
</feature>
<evidence type="ECO:0000256" key="1">
    <source>
        <dbReference type="ARBA" id="ARBA00004611"/>
    </source>
</evidence>
<feature type="region of interest" description="Disordered" evidence="10">
    <location>
        <begin position="415"/>
        <end position="440"/>
    </location>
</feature>
<dbReference type="AlphaFoldDB" id="A0A1Y1HK05"/>
<keyword evidence="8" id="KW-0966">Cell projection</keyword>
<evidence type="ECO:0000256" key="6">
    <source>
        <dbReference type="ARBA" id="ARBA00023069"/>
    </source>
</evidence>
<feature type="compositionally biased region" description="Polar residues" evidence="10">
    <location>
        <begin position="11"/>
        <end position="27"/>
    </location>
</feature>
<keyword evidence="4" id="KW-0597">Phosphoprotein</keyword>
<protein>
    <recommendedName>
        <fullName evidence="13">Radial spoke protein 3</fullName>
    </recommendedName>
</protein>
<dbReference type="STRING" id="105231.A0A1Y1HK05"/>
<dbReference type="InterPro" id="IPR009290">
    <property type="entry name" value="Radial_spoke_3"/>
</dbReference>
<reference evidence="11 12" key="1">
    <citation type="journal article" date="2014" name="Nat. Commun.">
        <title>Klebsormidium flaccidum genome reveals primary factors for plant terrestrial adaptation.</title>
        <authorList>
            <person name="Hori K."/>
            <person name="Maruyama F."/>
            <person name="Fujisawa T."/>
            <person name="Togashi T."/>
            <person name="Yamamoto N."/>
            <person name="Seo M."/>
            <person name="Sato S."/>
            <person name="Yamada T."/>
            <person name="Mori H."/>
            <person name="Tajima N."/>
            <person name="Moriyama T."/>
            <person name="Ikeuchi M."/>
            <person name="Watanabe M."/>
            <person name="Wada H."/>
            <person name="Kobayashi K."/>
            <person name="Saito M."/>
            <person name="Masuda T."/>
            <person name="Sasaki-Sekimoto Y."/>
            <person name="Mashiguchi K."/>
            <person name="Awai K."/>
            <person name="Shimojima M."/>
            <person name="Masuda S."/>
            <person name="Iwai M."/>
            <person name="Nobusawa T."/>
            <person name="Narise T."/>
            <person name="Kondo S."/>
            <person name="Saito H."/>
            <person name="Sato R."/>
            <person name="Murakawa M."/>
            <person name="Ihara Y."/>
            <person name="Oshima-Yamada Y."/>
            <person name="Ohtaka K."/>
            <person name="Satoh M."/>
            <person name="Sonobe K."/>
            <person name="Ishii M."/>
            <person name="Ohtani R."/>
            <person name="Kanamori-Sato M."/>
            <person name="Honoki R."/>
            <person name="Miyazaki D."/>
            <person name="Mochizuki H."/>
            <person name="Umetsu J."/>
            <person name="Higashi K."/>
            <person name="Shibata D."/>
            <person name="Kamiya Y."/>
            <person name="Sato N."/>
            <person name="Nakamura Y."/>
            <person name="Tabata S."/>
            <person name="Ida S."/>
            <person name="Kurokawa K."/>
            <person name="Ohta H."/>
        </authorList>
    </citation>
    <scope>NUCLEOTIDE SEQUENCE [LARGE SCALE GENOMIC DNA]</scope>
    <source>
        <strain evidence="11 12">NIES-2285</strain>
    </source>
</reference>
<feature type="region of interest" description="Disordered" evidence="10">
    <location>
        <begin position="64"/>
        <end position="106"/>
    </location>
</feature>
<organism evidence="11 12">
    <name type="scientific">Klebsormidium nitens</name>
    <name type="common">Green alga</name>
    <name type="synonym">Ulothrix nitens</name>
    <dbReference type="NCBI Taxonomy" id="105231"/>
    <lineage>
        <taxon>Eukaryota</taxon>
        <taxon>Viridiplantae</taxon>
        <taxon>Streptophyta</taxon>
        <taxon>Klebsormidiophyceae</taxon>
        <taxon>Klebsormidiales</taxon>
        <taxon>Klebsormidiaceae</taxon>
        <taxon>Klebsormidium</taxon>
    </lineage>
</organism>
<keyword evidence="7" id="KW-0206">Cytoskeleton</keyword>
<keyword evidence="5" id="KW-0282">Flagellum</keyword>
<evidence type="ECO:0000256" key="4">
    <source>
        <dbReference type="ARBA" id="ARBA00022553"/>
    </source>
</evidence>
<dbReference type="EMBL" id="DF236969">
    <property type="protein sequence ID" value="GAQ78880.1"/>
    <property type="molecule type" value="Genomic_DNA"/>
</dbReference>
<dbReference type="Proteomes" id="UP000054558">
    <property type="component" value="Unassembled WGS sequence"/>
</dbReference>
<name>A0A1Y1HK05_KLENI</name>
<dbReference type="PANTHER" id="PTHR21648">
    <property type="entry name" value="FLAGELLAR RADIAL SPOKE PROTEIN 3"/>
    <property type="match status" value="1"/>
</dbReference>
<dbReference type="Pfam" id="PF06098">
    <property type="entry name" value="Radial_spoke_3"/>
    <property type="match status" value="1"/>
</dbReference>
<evidence type="ECO:0000256" key="2">
    <source>
        <dbReference type="ARBA" id="ARBA00006737"/>
    </source>
</evidence>
<dbReference type="OMA" id="PWIMGKM"/>
<keyword evidence="3" id="KW-0963">Cytoplasm</keyword>
<gene>
    <name evidence="11" type="ORF">KFL_000200320</name>
</gene>
<keyword evidence="12" id="KW-1185">Reference proteome</keyword>
<dbReference type="OrthoDB" id="313308at2759"/>
<keyword evidence="9" id="KW-0175">Coiled coil</keyword>
<evidence type="ECO:0000256" key="10">
    <source>
        <dbReference type="SAM" id="MobiDB-lite"/>
    </source>
</evidence>
<evidence type="ECO:0000313" key="12">
    <source>
        <dbReference type="Proteomes" id="UP000054558"/>
    </source>
</evidence>
<evidence type="ECO:0000256" key="3">
    <source>
        <dbReference type="ARBA" id="ARBA00022490"/>
    </source>
</evidence>
<evidence type="ECO:0000256" key="5">
    <source>
        <dbReference type="ARBA" id="ARBA00022846"/>
    </source>
</evidence>
<evidence type="ECO:0000256" key="7">
    <source>
        <dbReference type="ARBA" id="ARBA00023212"/>
    </source>
</evidence>
<evidence type="ECO:0000256" key="8">
    <source>
        <dbReference type="ARBA" id="ARBA00023273"/>
    </source>
</evidence>
<dbReference type="PANTHER" id="PTHR21648:SF0">
    <property type="entry name" value="RADIAL SPOKE HEAD PROTEIN 3 HOMOLOG"/>
    <property type="match status" value="1"/>
</dbReference>
<comment type="subcellular location">
    <subcellularLocation>
        <location evidence="1">Cytoplasm</location>
        <location evidence="1">Cytoskeleton</location>
        <location evidence="1">Flagellum axoneme</location>
    </subcellularLocation>
</comment>